<proteinExistence type="predicted"/>
<sequence length="204" mass="23239">MLKKSKRETPNSSSCDDIVSWDSITLIVTPIYNNKVPYKKHIDNNQYCISSNDRHTNHLIPIQTNSNITYNTGISSIQTCSNSTYDISSGLNLNNHTKKKIDKGKYYIDATLDLHGYTLDSAYDKLLDFIVKNYNLSNKCLLIITGWGSTNKNNSNSIKSNFSKWLQNEQIAKIILYYREAINSHGGKGAFYVLLKSKNKKRNL</sequence>
<organism evidence="1 2">
    <name type="scientific">Ehrlichia canis (strain Jake)</name>
    <dbReference type="NCBI Taxonomy" id="269484"/>
    <lineage>
        <taxon>Bacteria</taxon>
        <taxon>Pseudomonadati</taxon>
        <taxon>Pseudomonadota</taxon>
        <taxon>Alphaproteobacteria</taxon>
        <taxon>Rickettsiales</taxon>
        <taxon>Anaplasmataceae</taxon>
        <taxon>Ehrlichia</taxon>
    </lineage>
</organism>
<keyword evidence="2" id="KW-1185">Reference proteome</keyword>
<dbReference type="EMBL" id="CP000107">
    <property type="protein sequence ID" value="AAZ68326.1"/>
    <property type="molecule type" value="Genomic_DNA"/>
</dbReference>
<gene>
    <name evidence="1" type="ordered locus">Ecaj_0279</name>
</gene>
<name>A0ACA6AVE5_EHRCJ</name>
<evidence type="ECO:0000313" key="1">
    <source>
        <dbReference type="EMBL" id="AAZ68326.1"/>
    </source>
</evidence>
<accession>A0ACA6AVE5</accession>
<reference evidence="2" key="1">
    <citation type="journal article" date="2006" name="J. Bacteriol.">
        <title>The genome of the obligately intracellular bacterium Ehrlichia canis reveals themes of complex membrane structure and immune evasion strategies.</title>
        <authorList>
            <person name="Mavromatis K."/>
            <person name="Doyle C.K."/>
            <person name="Lykidis A."/>
            <person name="Ivanova N."/>
            <person name="Francino M.P."/>
            <person name="Chain P."/>
            <person name="Shin M."/>
            <person name="Malfatti S."/>
            <person name="Larimer F."/>
            <person name="Copeland A."/>
            <person name="Detter J.C."/>
            <person name="Land M."/>
            <person name="Richardson P.M."/>
            <person name="Yu X.J."/>
            <person name="Walker D.H."/>
            <person name="McBride J.W."/>
            <person name="Kyrpides N.C."/>
        </authorList>
    </citation>
    <scope>NUCLEOTIDE SEQUENCE [LARGE SCALE GENOMIC DNA]</scope>
    <source>
        <strain evidence="2">Jake</strain>
    </source>
</reference>
<protein>
    <submittedName>
        <fullName evidence="1">Smr protein/MutS2 C-terminal</fullName>
    </submittedName>
</protein>
<evidence type="ECO:0000313" key="2">
    <source>
        <dbReference type="Proteomes" id="UP000000435"/>
    </source>
</evidence>
<dbReference type="Proteomes" id="UP000000435">
    <property type="component" value="Chromosome"/>
</dbReference>